<accession>A0A926I7H7</accession>
<dbReference type="RefSeq" id="WP_249294949.1">
    <property type="nucleotide sequence ID" value="NZ_JACRSV010000002.1"/>
</dbReference>
<evidence type="ECO:0000313" key="2">
    <source>
        <dbReference type="EMBL" id="MBC8559979.1"/>
    </source>
</evidence>
<dbReference type="GO" id="GO:0008233">
    <property type="term" value="F:peptidase activity"/>
    <property type="evidence" value="ECO:0007669"/>
    <property type="project" value="InterPro"/>
</dbReference>
<name>A0A926I7H7_9FIRM</name>
<comment type="caution">
    <text evidence="2">The sequence shown here is derived from an EMBL/GenBank/DDBJ whole genome shotgun (WGS) entry which is preliminary data.</text>
</comment>
<evidence type="ECO:0000259" key="1">
    <source>
        <dbReference type="Pfam" id="PF02557"/>
    </source>
</evidence>
<dbReference type="SUPFAM" id="SSF55166">
    <property type="entry name" value="Hedgehog/DD-peptidase"/>
    <property type="match status" value="1"/>
</dbReference>
<dbReference type="Proteomes" id="UP000610760">
    <property type="component" value="Unassembled WGS sequence"/>
</dbReference>
<evidence type="ECO:0000313" key="3">
    <source>
        <dbReference type="Proteomes" id="UP000610760"/>
    </source>
</evidence>
<proteinExistence type="predicted"/>
<protein>
    <submittedName>
        <fullName evidence="2">M15 family metallopeptidase</fullName>
    </submittedName>
</protein>
<dbReference type="PANTHER" id="PTHR34385">
    <property type="entry name" value="D-ALANYL-D-ALANINE CARBOXYPEPTIDASE"/>
    <property type="match status" value="1"/>
</dbReference>
<sequence length="253" mass="28418">MRTAAVKCSVYSGSLILVNGPHPFRSTLSPHFLTAVGGDSGVLMERRAAALLSMLMKEIGGWKEIVPVSGWRSQEEQQGIWDKSMEENGAGFTKKYVALPGHSEHETGLAIDLGLRREKLDFIRPSFPYSGICETFRQRAARYGFIERYPAGKEDITGIAQEPWHFRYVGMPHGEIMAEQGLTLEEYHLFLRQFPFRENPLIYRKGGRRIEISYLSAESDLDGAFADERGLPRTLSGNNADGYVLTTWLDGRA</sequence>
<dbReference type="CDD" id="cd14849">
    <property type="entry name" value="DD-dipeptidase_VanXYc"/>
    <property type="match status" value="1"/>
</dbReference>
<dbReference type="Pfam" id="PF02557">
    <property type="entry name" value="VanY"/>
    <property type="match status" value="1"/>
</dbReference>
<reference evidence="2" key="1">
    <citation type="submission" date="2020-08" db="EMBL/GenBank/DDBJ databases">
        <title>Genome public.</title>
        <authorList>
            <person name="Liu C."/>
            <person name="Sun Q."/>
        </authorList>
    </citation>
    <scope>NUCLEOTIDE SEQUENCE</scope>
    <source>
        <strain evidence="2">NSJ-33</strain>
    </source>
</reference>
<dbReference type="InterPro" id="IPR009045">
    <property type="entry name" value="Zn_M74/Hedgehog-like"/>
</dbReference>
<dbReference type="Gene3D" id="3.30.200.180">
    <property type="match status" value="1"/>
</dbReference>
<dbReference type="GO" id="GO:0006508">
    <property type="term" value="P:proteolysis"/>
    <property type="evidence" value="ECO:0007669"/>
    <property type="project" value="InterPro"/>
</dbReference>
<organism evidence="2 3">
    <name type="scientific">Fumia xinanensis</name>
    <dbReference type="NCBI Taxonomy" id="2763659"/>
    <lineage>
        <taxon>Bacteria</taxon>
        <taxon>Bacillati</taxon>
        <taxon>Bacillota</taxon>
        <taxon>Clostridia</taxon>
        <taxon>Eubacteriales</taxon>
        <taxon>Oscillospiraceae</taxon>
        <taxon>Fumia</taxon>
    </lineage>
</organism>
<feature type="domain" description="D-alanyl-D-alanine carboxypeptidase-like core" evidence="1">
    <location>
        <begin position="63"/>
        <end position="170"/>
    </location>
</feature>
<gene>
    <name evidence="2" type="ORF">H8710_07870</name>
</gene>
<keyword evidence="3" id="KW-1185">Reference proteome</keyword>
<dbReference type="InterPro" id="IPR052179">
    <property type="entry name" value="DD-CPase-like"/>
</dbReference>
<dbReference type="Gene3D" id="3.30.1380.10">
    <property type="match status" value="1"/>
</dbReference>
<dbReference type="AlphaFoldDB" id="A0A926I7H7"/>
<dbReference type="PANTHER" id="PTHR34385:SF1">
    <property type="entry name" value="PEPTIDOGLYCAN L-ALANYL-D-GLUTAMATE ENDOPEPTIDASE CWLK"/>
    <property type="match status" value="1"/>
</dbReference>
<dbReference type="EMBL" id="JACRSV010000002">
    <property type="protein sequence ID" value="MBC8559979.1"/>
    <property type="molecule type" value="Genomic_DNA"/>
</dbReference>
<dbReference type="InterPro" id="IPR003709">
    <property type="entry name" value="VanY-like_core_dom"/>
</dbReference>